<keyword evidence="5" id="KW-0813">Transport</keyword>
<comment type="subcellular location">
    <subcellularLocation>
        <location evidence="5">Cell membrane</location>
        <topology evidence="5">Multi-pass membrane protein</topology>
    </subcellularLocation>
    <subcellularLocation>
        <location evidence="1">Membrane</location>
        <topology evidence="1">Multi-pass membrane protein</topology>
    </subcellularLocation>
</comment>
<evidence type="ECO:0000313" key="7">
    <source>
        <dbReference type="Proteomes" id="UP001163266"/>
    </source>
</evidence>
<dbReference type="PRINTS" id="PR01840">
    <property type="entry name" value="TATCFAMILY"/>
</dbReference>
<comment type="similarity">
    <text evidence="5">Belongs to the TatC family.</text>
</comment>
<comment type="function">
    <text evidence="5">Part of the twin-arginine translocation (Tat) system that transports large folded proteins containing a characteristic twin-arginine motif in their signal peptide across membranes. Together with TatB, TatC is part of a receptor directly interacting with Tat signal peptides.</text>
</comment>
<keyword evidence="3 5" id="KW-1133">Transmembrane helix</keyword>
<dbReference type="EMBL" id="CP110257">
    <property type="protein sequence ID" value="UZD55417.1"/>
    <property type="molecule type" value="Genomic_DNA"/>
</dbReference>
<dbReference type="NCBIfam" id="TIGR00945">
    <property type="entry name" value="tatC"/>
    <property type="match status" value="1"/>
</dbReference>
<organism evidence="6 7">
    <name type="scientific">Caldimonas aquatica</name>
    <dbReference type="NCBI Taxonomy" id="376175"/>
    <lineage>
        <taxon>Bacteria</taxon>
        <taxon>Pseudomonadati</taxon>
        <taxon>Pseudomonadota</taxon>
        <taxon>Betaproteobacteria</taxon>
        <taxon>Burkholderiales</taxon>
        <taxon>Sphaerotilaceae</taxon>
        <taxon>Caldimonas</taxon>
    </lineage>
</organism>
<dbReference type="InterPro" id="IPR002033">
    <property type="entry name" value="TatC"/>
</dbReference>
<feature type="transmembrane region" description="Helical" evidence="5">
    <location>
        <begin position="120"/>
        <end position="147"/>
    </location>
</feature>
<keyword evidence="5" id="KW-0811">Translocation</keyword>
<evidence type="ECO:0000256" key="2">
    <source>
        <dbReference type="ARBA" id="ARBA00022692"/>
    </source>
</evidence>
<feature type="transmembrane region" description="Helical" evidence="5">
    <location>
        <begin position="87"/>
        <end position="108"/>
    </location>
</feature>
<feature type="transmembrane region" description="Helical" evidence="5">
    <location>
        <begin position="229"/>
        <end position="250"/>
    </location>
</feature>
<reference evidence="6" key="1">
    <citation type="submission" date="2022-10" db="EMBL/GenBank/DDBJ databases">
        <title>Complete genome sequence of Schlegelella aquatica LMG 23380.</title>
        <authorList>
            <person name="Musilova J."/>
            <person name="Kourilova X."/>
            <person name="Bezdicek M."/>
            <person name="Hermankova K."/>
            <person name="Obruca S."/>
            <person name="Sedlar K."/>
        </authorList>
    </citation>
    <scope>NUCLEOTIDE SEQUENCE</scope>
    <source>
        <strain evidence="6">LMG 23380</strain>
    </source>
</reference>
<evidence type="ECO:0000256" key="5">
    <source>
        <dbReference type="HAMAP-Rule" id="MF_00902"/>
    </source>
</evidence>
<keyword evidence="5" id="KW-0653">Protein transport</keyword>
<feature type="transmembrane region" description="Helical" evidence="5">
    <location>
        <begin position="31"/>
        <end position="48"/>
    </location>
</feature>
<keyword evidence="7" id="KW-1185">Reference proteome</keyword>
<dbReference type="PANTHER" id="PTHR30371:SF0">
    <property type="entry name" value="SEC-INDEPENDENT PROTEIN TRANSLOCASE PROTEIN TATC, CHLOROPLASTIC-RELATED"/>
    <property type="match status" value="1"/>
</dbReference>
<dbReference type="HAMAP" id="MF_00902">
    <property type="entry name" value="TatC"/>
    <property type="match status" value="1"/>
</dbReference>
<evidence type="ECO:0000256" key="1">
    <source>
        <dbReference type="ARBA" id="ARBA00004141"/>
    </source>
</evidence>
<sequence>MSAPSPNDRPDELDGTEQPFVSHLIELRDRLVRALIAVGIAFAALFVWPGPSGLYDLLAAPLVAHLPQGTTLIATSVISPFLVPLKITLMAAFLLALPVVLYQAWAFVAPGLYTHEKKLVLPLVISSTILFLVGVAFCYFFVFGQVFKFIQSFAPKSITAAPDIEAYLSFVLTMFIAFGLAFEVPIVIVVLARMGVVPLEKLRAFRSYFIVLAFIIAAIVTPPDVISQLALAIPMCLLYEVGLWAAALFIKHTRAPEAEEDAAR</sequence>
<comment type="subunit">
    <text evidence="5">The Tat system comprises two distinct complexes: a TatABC complex, containing multiple copies of TatA, TatB and TatC subunits, and a separate TatA complex, containing only TatA subunits. Substrates initially bind to the TatABC complex, which probably triggers association of the separate TatA complex to form the active translocon.</text>
</comment>
<name>A0ABY6MTT4_9BURK</name>
<keyword evidence="4 5" id="KW-0472">Membrane</keyword>
<proteinExistence type="inferred from homology"/>
<feature type="transmembrane region" description="Helical" evidence="5">
    <location>
        <begin position="204"/>
        <end position="223"/>
    </location>
</feature>
<protein>
    <recommendedName>
        <fullName evidence="5">Sec-independent protein translocase protein TatC</fullName>
    </recommendedName>
</protein>
<keyword evidence="5" id="KW-1003">Cell membrane</keyword>
<evidence type="ECO:0000256" key="4">
    <source>
        <dbReference type="ARBA" id="ARBA00023136"/>
    </source>
</evidence>
<accession>A0ABY6MTT4</accession>
<dbReference type="PANTHER" id="PTHR30371">
    <property type="entry name" value="SEC-INDEPENDENT PROTEIN TRANSLOCASE PROTEIN TATC"/>
    <property type="match status" value="1"/>
</dbReference>
<dbReference type="Proteomes" id="UP001163266">
    <property type="component" value="Chromosome"/>
</dbReference>
<feature type="transmembrane region" description="Helical" evidence="5">
    <location>
        <begin position="167"/>
        <end position="192"/>
    </location>
</feature>
<dbReference type="Pfam" id="PF00902">
    <property type="entry name" value="TatC"/>
    <property type="match status" value="1"/>
</dbReference>
<dbReference type="RefSeq" id="WP_264893171.1">
    <property type="nucleotide sequence ID" value="NZ_CP110257.1"/>
</dbReference>
<keyword evidence="2 5" id="KW-0812">Transmembrane</keyword>
<gene>
    <name evidence="5 6" type="primary">tatC</name>
    <name evidence="6" type="ORF">OMP39_02155</name>
</gene>
<evidence type="ECO:0000256" key="3">
    <source>
        <dbReference type="ARBA" id="ARBA00022989"/>
    </source>
</evidence>
<evidence type="ECO:0000313" key="6">
    <source>
        <dbReference type="EMBL" id="UZD55417.1"/>
    </source>
</evidence>